<dbReference type="Pfam" id="PF18052">
    <property type="entry name" value="Rx_N"/>
    <property type="match status" value="1"/>
</dbReference>
<evidence type="ECO:0000256" key="4">
    <source>
        <dbReference type="ARBA" id="ARBA00022840"/>
    </source>
</evidence>
<reference evidence="8 9" key="1">
    <citation type="journal article" date="2021" name="Commun. Biol.">
        <title>The genome of Shorea leprosula (Dipterocarpaceae) highlights the ecological relevance of drought in aseasonal tropical rainforests.</title>
        <authorList>
            <person name="Ng K.K.S."/>
            <person name="Kobayashi M.J."/>
            <person name="Fawcett J.A."/>
            <person name="Hatakeyama M."/>
            <person name="Paape T."/>
            <person name="Ng C.H."/>
            <person name="Ang C.C."/>
            <person name="Tnah L.H."/>
            <person name="Lee C.T."/>
            <person name="Nishiyama T."/>
            <person name="Sese J."/>
            <person name="O'Brien M.J."/>
            <person name="Copetti D."/>
            <person name="Mohd Noor M.I."/>
            <person name="Ong R.C."/>
            <person name="Putra M."/>
            <person name="Sireger I.Z."/>
            <person name="Indrioko S."/>
            <person name="Kosugi Y."/>
            <person name="Izuno A."/>
            <person name="Isagi Y."/>
            <person name="Lee S.L."/>
            <person name="Shimizu K.K."/>
        </authorList>
    </citation>
    <scope>NUCLEOTIDE SEQUENCE [LARGE SCALE GENOMIC DNA]</scope>
    <source>
        <strain evidence="8">214</strain>
    </source>
</reference>
<dbReference type="Proteomes" id="UP001054252">
    <property type="component" value="Unassembled WGS sequence"/>
</dbReference>
<dbReference type="AlphaFoldDB" id="A0AAV5MYB7"/>
<keyword evidence="1" id="KW-0677">Repeat</keyword>
<dbReference type="InterPro" id="IPR041118">
    <property type="entry name" value="Rx_N"/>
</dbReference>
<name>A0AAV5MYB7_9ROSI</name>
<dbReference type="GO" id="GO:0006952">
    <property type="term" value="P:defense response"/>
    <property type="evidence" value="ECO:0007669"/>
    <property type="project" value="UniProtKB-KW"/>
</dbReference>
<dbReference type="GO" id="GO:0043531">
    <property type="term" value="F:ADP binding"/>
    <property type="evidence" value="ECO:0007669"/>
    <property type="project" value="InterPro"/>
</dbReference>
<evidence type="ECO:0000256" key="2">
    <source>
        <dbReference type="ARBA" id="ARBA00022741"/>
    </source>
</evidence>
<dbReference type="EMBL" id="BPVZ01001330">
    <property type="protein sequence ID" value="GKV53387.1"/>
    <property type="molecule type" value="Genomic_DNA"/>
</dbReference>
<keyword evidence="5" id="KW-0732">Signal</keyword>
<keyword evidence="3" id="KW-0611">Plant defense</keyword>
<protein>
    <recommendedName>
        <fullName evidence="10">NB-ARC domain-containing protein</fullName>
    </recommendedName>
</protein>
<evidence type="ECO:0000313" key="9">
    <source>
        <dbReference type="Proteomes" id="UP001054252"/>
    </source>
</evidence>
<evidence type="ECO:0000256" key="5">
    <source>
        <dbReference type="SAM" id="SignalP"/>
    </source>
</evidence>
<dbReference type="Pfam" id="PF00931">
    <property type="entry name" value="NB-ARC"/>
    <property type="match status" value="1"/>
</dbReference>
<dbReference type="PRINTS" id="PR00364">
    <property type="entry name" value="DISEASERSIST"/>
</dbReference>
<evidence type="ECO:0000256" key="3">
    <source>
        <dbReference type="ARBA" id="ARBA00022821"/>
    </source>
</evidence>
<accession>A0AAV5MYB7</accession>
<feature type="signal peptide" evidence="5">
    <location>
        <begin position="1"/>
        <end position="19"/>
    </location>
</feature>
<keyword evidence="9" id="KW-1185">Reference proteome</keyword>
<dbReference type="PANTHER" id="PTHR36766:SF45">
    <property type="entry name" value="NB-ARC DOMAIN-CONTAINING PROTEIN"/>
    <property type="match status" value="1"/>
</dbReference>
<feature type="domain" description="Disease resistance N-terminal" evidence="7">
    <location>
        <begin position="21"/>
        <end position="91"/>
    </location>
</feature>
<dbReference type="Gene3D" id="3.40.50.300">
    <property type="entry name" value="P-loop containing nucleotide triphosphate hydrolases"/>
    <property type="match status" value="1"/>
</dbReference>
<dbReference type="InterPro" id="IPR002182">
    <property type="entry name" value="NB-ARC"/>
</dbReference>
<feature type="non-terminal residue" evidence="8">
    <location>
        <position position="346"/>
    </location>
</feature>
<dbReference type="GO" id="GO:0005524">
    <property type="term" value="F:ATP binding"/>
    <property type="evidence" value="ECO:0007669"/>
    <property type="project" value="UniProtKB-KW"/>
</dbReference>
<evidence type="ECO:0000259" key="6">
    <source>
        <dbReference type="Pfam" id="PF00931"/>
    </source>
</evidence>
<organism evidence="8 9">
    <name type="scientific">Rubroshorea leprosula</name>
    <dbReference type="NCBI Taxonomy" id="152421"/>
    <lineage>
        <taxon>Eukaryota</taxon>
        <taxon>Viridiplantae</taxon>
        <taxon>Streptophyta</taxon>
        <taxon>Embryophyta</taxon>
        <taxon>Tracheophyta</taxon>
        <taxon>Spermatophyta</taxon>
        <taxon>Magnoliopsida</taxon>
        <taxon>eudicotyledons</taxon>
        <taxon>Gunneridae</taxon>
        <taxon>Pentapetalae</taxon>
        <taxon>rosids</taxon>
        <taxon>malvids</taxon>
        <taxon>Malvales</taxon>
        <taxon>Dipterocarpaceae</taxon>
        <taxon>Rubroshorea</taxon>
    </lineage>
</organism>
<evidence type="ECO:0000256" key="1">
    <source>
        <dbReference type="ARBA" id="ARBA00022737"/>
    </source>
</evidence>
<comment type="caution">
    <text evidence="8">The sequence shown here is derived from an EMBL/GenBank/DDBJ whole genome shotgun (WGS) entry which is preliminary data.</text>
</comment>
<keyword evidence="2" id="KW-0547">Nucleotide-binding</keyword>
<feature type="domain" description="NB-ARC" evidence="6">
    <location>
        <begin position="174"/>
        <end position="343"/>
    </location>
</feature>
<sequence length="346" mass="38395">MSLTLVSSILELIERVVTAAPLGGVRLRGDLENEPQSLRGNLVALNAILEDAAQATRIGRISDPWLDGLTDAAYDLVDMLDEWITTHGVGKTSIRKAWVGSSVPHCLHTAQVVRHDDLAFKLKEFRDSLVQITNDREEFLLISGSLFQHSRRIGGTALVDLSAIIGRDEVKGDIVSSLLSASTERLKTISVVGMGGVGKTAIAQLVYRDEVVKQHFDHRIWVRVSNVFDENDVAKTIIKGVEHVKRFEGADSLDSFPLSALLDRICRSIHGKKFFLVLDDVWGDDMRHWEGLIQTFKHGAPGSRILLTTRKDTVANMMEDSHVIHLEPLSDEQCWMVVSRGAFSGR</sequence>
<feature type="chain" id="PRO_5043607711" description="NB-ARC domain-containing protein" evidence="5">
    <location>
        <begin position="20"/>
        <end position="346"/>
    </location>
</feature>
<evidence type="ECO:0000259" key="7">
    <source>
        <dbReference type="Pfam" id="PF18052"/>
    </source>
</evidence>
<keyword evidence="4" id="KW-0067">ATP-binding</keyword>
<evidence type="ECO:0000313" key="8">
    <source>
        <dbReference type="EMBL" id="GKV53387.1"/>
    </source>
</evidence>
<dbReference type="Gene3D" id="1.20.5.4130">
    <property type="match status" value="1"/>
</dbReference>
<gene>
    <name evidence="8" type="ORF">SLEP1_g59918</name>
</gene>
<dbReference type="InterPro" id="IPR027417">
    <property type="entry name" value="P-loop_NTPase"/>
</dbReference>
<dbReference type="PANTHER" id="PTHR36766">
    <property type="entry name" value="PLANT BROAD-SPECTRUM MILDEW RESISTANCE PROTEIN RPW8"/>
    <property type="match status" value="1"/>
</dbReference>
<proteinExistence type="predicted"/>
<dbReference type="FunFam" id="3.40.50.300:FF:001091">
    <property type="entry name" value="Probable disease resistance protein At1g61300"/>
    <property type="match status" value="1"/>
</dbReference>
<dbReference type="SUPFAM" id="SSF52540">
    <property type="entry name" value="P-loop containing nucleoside triphosphate hydrolases"/>
    <property type="match status" value="1"/>
</dbReference>
<evidence type="ECO:0008006" key="10">
    <source>
        <dbReference type="Google" id="ProtNLM"/>
    </source>
</evidence>